<keyword evidence="1" id="KW-0732">Signal</keyword>
<dbReference type="InterPro" id="IPR004843">
    <property type="entry name" value="Calcineurin-like_PHP"/>
</dbReference>
<dbReference type="Pfam" id="PF00149">
    <property type="entry name" value="Metallophos"/>
    <property type="match status" value="1"/>
</dbReference>
<evidence type="ECO:0000313" key="3">
    <source>
        <dbReference type="EMBL" id="CAG9330484.1"/>
    </source>
</evidence>
<dbReference type="Proteomes" id="UP001162131">
    <property type="component" value="Unassembled WGS sequence"/>
</dbReference>
<reference evidence="3" key="1">
    <citation type="submission" date="2021-09" db="EMBL/GenBank/DDBJ databases">
        <authorList>
            <consortium name="AG Swart"/>
            <person name="Singh M."/>
            <person name="Singh A."/>
            <person name="Seah K."/>
            <person name="Emmerich C."/>
        </authorList>
    </citation>
    <scope>NUCLEOTIDE SEQUENCE</scope>
    <source>
        <strain evidence="3">ATCC30299</strain>
    </source>
</reference>
<feature type="chain" id="PRO_5043415025" description="Calcineurin-like phosphoesterase domain-containing protein" evidence="1">
    <location>
        <begin position="16"/>
        <end position="291"/>
    </location>
</feature>
<feature type="signal peptide" evidence="1">
    <location>
        <begin position="1"/>
        <end position="15"/>
    </location>
</feature>
<organism evidence="3 4">
    <name type="scientific">Blepharisma stoltei</name>
    <dbReference type="NCBI Taxonomy" id="1481888"/>
    <lineage>
        <taxon>Eukaryota</taxon>
        <taxon>Sar</taxon>
        <taxon>Alveolata</taxon>
        <taxon>Ciliophora</taxon>
        <taxon>Postciliodesmatophora</taxon>
        <taxon>Heterotrichea</taxon>
        <taxon>Heterotrichida</taxon>
        <taxon>Blepharismidae</taxon>
        <taxon>Blepharisma</taxon>
    </lineage>
</organism>
<sequence>MKKLIILGFLAGIYAGKSIQPYKNTTRMIVIGDLHGDFDAFMSILNFTNWKSEDLLLITGDTIDRGDDTIKILDFLIENSHKNIIHLLGNHEEMNIRGDWRYVSRGDLQSFRGSSARGQAFKKEGKYGKYLSDKKIIERIGDIVFMHGGISLEIAEEYKTIENINFLYRTSNYDKKILYGSSGPLWYRGYALEKERVICDDVVKTLKILEAEFMVMGHTIFQQITEKCNQKAIFIDTGISKALNSIRSALEVIQVNNKTTRITAIYEDRSEIIFEKIDKEENKIFRSNFDI</sequence>
<dbReference type="PANTHER" id="PTHR46546">
    <property type="entry name" value="SHEWANELLA-LIKE PROTEIN PHOSPHATASE 1"/>
    <property type="match status" value="1"/>
</dbReference>
<evidence type="ECO:0000259" key="2">
    <source>
        <dbReference type="Pfam" id="PF00149"/>
    </source>
</evidence>
<gene>
    <name evidence="3" type="ORF">BSTOLATCC_MIC51072</name>
</gene>
<dbReference type="InterPro" id="IPR029052">
    <property type="entry name" value="Metallo-depent_PP-like"/>
</dbReference>
<name>A0AAU9JWW1_9CILI</name>
<evidence type="ECO:0000256" key="1">
    <source>
        <dbReference type="SAM" id="SignalP"/>
    </source>
</evidence>
<dbReference type="SUPFAM" id="SSF56300">
    <property type="entry name" value="Metallo-dependent phosphatases"/>
    <property type="match status" value="1"/>
</dbReference>
<dbReference type="Gene3D" id="3.60.21.10">
    <property type="match status" value="1"/>
</dbReference>
<protein>
    <recommendedName>
        <fullName evidence="2">Calcineurin-like phosphoesterase domain-containing protein</fullName>
    </recommendedName>
</protein>
<feature type="domain" description="Calcineurin-like phosphoesterase" evidence="2">
    <location>
        <begin position="27"/>
        <end position="219"/>
    </location>
</feature>
<dbReference type="AlphaFoldDB" id="A0AAU9JWW1"/>
<accession>A0AAU9JWW1</accession>
<keyword evidence="4" id="KW-1185">Reference proteome</keyword>
<evidence type="ECO:0000313" key="4">
    <source>
        <dbReference type="Proteomes" id="UP001162131"/>
    </source>
</evidence>
<dbReference type="GO" id="GO:0016787">
    <property type="term" value="F:hydrolase activity"/>
    <property type="evidence" value="ECO:0007669"/>
    <property type="project" value="InterPro"/>
</dbReference>
<proteinExistence type="predicted"/>
<dbReference type="EMBL" id="CAJZBQ010000051">
    <property type="protein sequence ID" value="CAG9330484.1"/>
    <property type="molecule type" value="Genomic_DNA"/>
</dbReference>
<comment type="caution">
    <text evidence="3">The sequence shown here is derived from an EMBL/GenBank/DDBJ whole genome shotgun (WGS) entry which is preliminary data.</text>
</comment>
<dbReference type="PANTHER" id="PTHR46546:SF4">
    <property type="entry name" value="SHEWANELLA-LIKE PROTEIN PHOSPHATASE 1"/>
    <property type="match status" value="1"/>
</dbReference>